<gene>
    <name evidence="2" type="ORF">ANCCEY_14008</name>
</gene>
<reference evidence="2 3" key="1">
    <citation type="submission" date="2013-05" db="EMBL/GenBank/DDBJ databases">
        <title>Draft genome of the parasitic nematode Anyclostoma ceylanicum.</title>
        <authorList>
            <person name="Mitreva M."/>
        </authorList>
    </citation>
    <scope>NUCLEOTIDE SEQUENCE [LARGE SCALE GENOMIC DNA]</scope>
</reference>
<protein>
    <submittedName>
        <fullName evidence="2">Uncharacterized protein</fullName>
    </submittedName>
</protein>
<feature type="region of interest" description="Disordered" evidence="1">
    <location>
        <begin position="79"/>
        <end position="158"/>
    </location>
</feature>
<evidence type="ECO:0000313" key="3">
    <source>
        <dbReference type="Proteomes" id="UP000054495"/>
    </source>
</evidence>
<organism evidence="2 3">
    <name type="scientific">Ancylostoma ceylanicum</name>
    <dbReference type="NCBI Taxonomy" id="53326"/>
    <lineage>
        <taxon>Eukaryota</taxon>
        <taxon>Metazoa</taxon>
        <taxon>Ecdysozoa</taxon>
        <taxon>Nematoda</taxon>
        <taxon>Chromadorea</taxon>
        <taxon>Rhabditida</taxon>
        <taxon>Rhabditina</taxon>
        <taxon>Rhabditomorpha</taxon>
        <taxon>Strongyloidea</taxon>
        <taxon>Ancylostomatidae</taxon>
        <taxon>Ancylostomatinae</taxon>
        <taxon>Ancylostoma</taxon>
    </lineage>
</organism>
<keyword evidence="3" id="KW-1185">Reference proteome</keyword>
<dbReference type="EMBL" id="KE125861">
    <property type="protein sequence ID" value="EPB66898.1"/>
    <property type="molecule type" value="Genomic_DNA"/>
</dbReference>
<dbReference type="AlphaFoldDB" id="A0A0D6L7J0"/>
<feature type="compositionally biased region" description="Polar residues" evidence="1">
    <location>
        <begin position="128"/>
        <end position="141"/>
    </location>
</feature>
<sequence>MELSVELEDITRTYSNRELSQIIFSYSECADLDPNMFFLERPVYRELYAAVPGIRKSLLGVNAKQFGERFHHLQKKISRHSSLASLEGSELDDEDAHRSPRRSREPSVHSEDEEENEPRIPMGGIANTHFQQRVINVSNAPPVSLKREKTGDWNIKQG</sequence>
<dbReference type="Proteomes" id="UP000054495">
    <property type="component" value="Unassembled WGS sequence"/>
</dbReference>
<name>A0A0D6L7J0_9BILA</name>
<accession>A0A0D6L7J0</accession>
<proteinExistence type="predicted"/>
<evidence type="ECO:0000256" key="1">
    <source>
        <dbReference type="SAM" id="MobiDB-lite"/>
    </source>
</evidence>
<evidence type="ECO:0000313" key="2">
    <source>
        <dbReference type="EMBL" id="EPB66898.1"/>
    </source>
</evidence>
<feature type="compositionally biased region" description="Basic and acidic residues" evidence="1">
    <location>
        <begin position="95"/>
        <end position="110"/>
    </location>
</feature>